<sequence length="1251" mass="142846">MDPSEDNDSRPGSSATYDAGIHGADEVMHLEEEEGLEEDDEGVTSSKRTFMTQPQYDSRGRLRKGLKTKPIPENRPAWEQPSTNGATPTPDLYVTHVNQTHDRVRARDMSAMYNEGQSSEDWLENHSVEHFKLTLKDLLSKGKVVRSDDNNGQNGVLHGRHLQFEASVVNEVEYKLYESIEMYHNRIRWLLKGSKKTFGMVKGKKVALVLDSSDANCGFGRLTIFREALLELIDEQLHNKEMLYFLSFGTEVDALWTCPRFTNIRLLDEARRFVANFKGMGGCNLLAALKKVLRMKDIDSIVLVLGNCPDQKSEQLLEYTEQMIVGRRVPLHCVAFDCNNHLTNMTLRKLAEISRGRYHVYASSNEEQIYTGTDIALLLREIKNAQDVINKIQQMRQGMMGDALISILNEISLEVQKLPQSRFLPRPPNHAGALIIEEPSFLPKTSSQWLQQNGLKAKKLSLYQVLAPNAFAPIEQFIPIIRKSVRSQTHEKAMTQFEWHDGTIKNVHVDQAHLYDYQKQLGAMVKLYEKRIDWLSKDSRRLFGTIVEKKIVILVDLSLSNINYLVHVQHSLRLLLEQQLINKEAFNIIGFGSRAHCWRPCLQEPTEKNLQNAWKWILGLECTGSRNLMSAIRLALENEEDRKKSTAVVDGLYLFTSGIPDQPSDVICSFMEEATIGVTTRLHSILFNVDDYDANGAIPGRYANITQTAECLRTLAHVSGGRFHWFRETGIIESDDIKLILSEMDKAVNYSQKCAMLVDSVKKRSNRNKKEDVQDTGDETKMLPMRPTSAKKKAILGPPKHTELSLARLQIQDNKEREEKKSGIWRPTSAKKNLIPAEPFGSKQKNENDKKNQKLCKTEKVKAKRALFYTEQKNDVGLVFREYKDPLKKRKWKPINHPVIPDKEEICTSKEWLKKYSLAKLHLDLSKLVAGPDCSHAKRHVSTLNKTVPAKYCTIFPSVNIKGSVKHLQLQAHELKDYEQQLESVLRRYLRRLQWLLGASRRTFGNIIEKKVCVLIDTSGSMVSHMDDLKKDLVALIWEQFRRENISFNLIRFSGDIEPWRPSVVEPTDTNCHDAVRWVNSFVPAGNSSTLEALVAAFQDRRMQAIYLLTDGKPDTSTSRILGEIAEINTIRGAKIHTISFNCDDEDANTFLRQLAAMTRGRYHRVFAGMDGDLAVHRLLEEGFKDTDFPVLPTFESDDLMSLTTEIEQARHYLAQSRSFRELFHNTPKPHEKDPVKHSRCLAHPVTPNKA</sequence>
<reference evidence="3" key="1">
    <citation type="submission" date="2021-10" db="EMBL/GenBank/DDBJ databases">
        <title>Tropical sea cucumber genome reveals ecological adaptation and Cuvierian tubules defense mechanism.</title>
        <authorList>
            <person name="Chen T."/>
        </authorList>
    </citation>
    <scope>NUCLEOTIDE SEQUENCE</scope>
    <source>
        <strain evidence="3">Nanhai2018</strain>
        <tissue evidence="3">Muscle</tissue>
    </source>
</reference>
<evidence type="ECO:0000313" key="3">
    <source>
        <dbReference type="EMBL" id="KAJ8037446.1"/>
    </source>
</evidence>
<feature type="domain" description="VWFA" evidence="2">
    <location>
        <begin position="1011"/>
        <end position="1183"/>
    </location>
</feature>
<feature type="region of interest" description="Disordered" evidence="1">
    <location>
        <begin position="1"/>
        <end position="91"/>
    </location>
</feature>
<dbReference type="PANTHER" id="PTHR46478:SF1">
    <property type="entry name" value="VON WILLEBRAND FACTOR A DOMAIN-CONTAINING PROTEIN 3A"/>
    <property type="match status" value="1"/>
</dbReference>
<feature type="region of interest" description="Disordered" evidence="1">
    <location>
        <begin position="833"/>
        <end position="852"/>
    </location>
</feature>
<dbReference type="InterPro" id="IPR002035">
    <property type="entry name" value="VWF_A"/>
</dbReference>
<keyword evidence="4" id="KW-1185">Reference proteome</keyword>
<feature type="compositionally biased region" description="Basic and acidic residues" evidence="1">
    <location>
        <begin position="768"/>
        <end position="781"/>
    </location>
</feature>
<feature type="compositionally biased region" description="Acidic residues" evidence="1">
    <location>
        <begin position="31"/>
        <end position="42"/>
    </location>
</feature>
<dbReference type="PANTHER" id="PTHR46478">
    <property type="entry name" value="VON WILLEBRAND FACTOR A DOMAIN-CONTAINING PROTEIN 3A"/>
    <property type="match status" value="1"/>
</dbReference>
<dbReference type="SUPFAM" id="SSF53300">
    <property type="entry name" value="vWA-like"/>
    <property type="match status" value="3"/>
</dbReference>
<feature type="compositionally biased region" description="Polar residues" evidence="1">
    <location>
        <begin position="43"/>
        <end position="56"/>
    </location>
</feature>
<dbReference type="SMART" id="SM00327">
    <property type="entry name" value="VWA"/>
    <property type="match status" value="2"/>
</dbReference>
<comment type="caution">
    <text evidence="3">The sequence shown here is derived from an EMBL/GenBank/DDBJ whole genome shotgun (WGS) entry which is preliminary data.</text>
</comment>
<evidence type="ECO:0000313" key="4">
    <source>
        <dbReference type="Proteomes" id="UP001152320"/>
    </source>
</evidence>
<dbReference type="Pfam" id="PF13768">
    <property type="entry name" value="VWA_3"/>
    <property type="match status" value="3"/>
</dbReference>
<dbReference type="Gene3D" id="3.40.50.410">
    <property type="entry name" value="von Willebrand factor, type A domain"/>
    <property type="match status" value="3"/>
</dbReference>
<dbReference type="PROSITE" id="PS50234">
    <property type="entry name" value="VWFA"/>
    <property type="match status" value="1"/>
</dbReference>
<dbReference type="EMBL" id="JAIZAY010000008">
    <property type="protein sequence ID" value="KAJ8037446.1"/>
    <property type="molecule type" value="Genomic_DNA"/>
</dbReference>
<name>A0A9Q1C3S7_HOLLE</name>
<proteinExistence type="predicted"/>
<dbReference type="AlphaFoldDB" id="A0A9Q1C3S7"/>
<gene>
    <name evidence="3" type="ORF">HOLleu_18260</name>
</gene>
<feature type="region of interest" description="Disordered" evidence="1">
    <location>
        <begin position="1225"/>
        <end position="1251"/>
    </location>
</feature>
<evidence type="ECO:0000256" key="1">
    <source>
        <dbReference type="SAM" id="MobiDB-lite"/>
    </source>
</evidence>
<accession>A0A9Q1C3S7</accession>
<dbReference type="OrthoDB" id="299997at2759"/>
<protein>
    <submittedName>
        <fullName evidence="3">von Willebrand factor A domain-containing protein 3A</fullName>
    </submittedName>
</protein>
<dbReference type="Proteomes" id="UP001152320">
    <property type="component" value="Chromosome 8"/>
</dbReference>
<feature type="compositionally biased region" description="Basic and acidic residues" evidence="1">
    <location>
        <begin position="1225"/>
        <end position="1237"/>
    </location>
</feature>
<dbReference type="InterPro" id="IPR036465">
    <property type="entry name" value="vWFA_dom_sf"/>
</dbReference>
<feature type="region of interest" description="Disordered" evidence="1">
    <location>
        <begin position="763"/>
        <end position="784"/>
    </location>
</feature>
<organism evidence="3 4">
    <name type="scientific">Holothuria leucospilota</name>
    <name type="common">Black long sea cucumber</name>
    <name type="synonym">Mertensiothuria leucospilota</name>
    <dbReference type="NCBI Taxonomy" id="206669"/>
    <lineage>
        <taxon>Eukaryota</taxon>
        <taxon>Metazoa</taxon>
        <taxon>Echinodermata</taxon>
        <taxon>Eleutherozoa</taxon>
        <taxon>Echinozoa</taxon>
        <taxon>Holothuroidea</taxon>
        <taxon>Aspidochirotacea</taxon>
        <taxon>Aspidochirotida</taxon>
        <taxon>Holothuriidae</taxon>
        <taxon>Holothuria</taxon>
    </lineage>
</organism>
<evidence type="ECO:0000259" key="2">
    <source>
        <dbReference type="PROSITE" id="PS50234"/>
    </source>
</evidence>